<dbReference type="Pfam" id="PF13505">
    <property type="entry name" value="OMP_b-brl"/>
    <property type="match status" value="1"/>
</dbReference>
<gene>
    <name evidence="3" type="ORF">ACFL27_12505</name>
</gene>
<reference evidence="3 4" key="1">
    <citation type="submission" date="2024-09" db="EMBL/GenBank/DDBJ databases">
        <title>Laminarin stimulates single cell rates of sulfate reduction while oxygen inhibits transcriptomic activity in coastal marine sediment.</title>
        <authorList>
            <person name="Lindsay M."/>
            <person name="Orcutt B."/>
            <person name="Emerson D."/>
            <person name="Stepanauskas R."/>
            <person name="D'Angelo T."/>
        </authorList>
    </citation>
    <scope>NUCLEOTIDE SEQUENCE [LARGE SCALE GENOMIC DNA]</scope>
    <source>
        <strain evidence="3">SAG AM-311-K15</strain>
    </source>
</reference>
<evidence type="ECO:0000313" key="4">
    <source>
        <dbReference type="Proteomes" id="UP001594351"/>
    </source>
</evidence>
<proteinExistence type="predicted"/>
<dbReference type="InterPro" id="IPR027385">
    <property type="entry name" value="Beta-barrel_OMP"/>
</dbReference>
<dbReference type="Gene3D" id="2.40.160.20">
    <property type="match status" value="1"/>
</dbReference>
<organism evidence="3 4">
    <name type="scientific">candidate division CSSED10-310 bacterium</name>
    <dbReference type="NCBI Taxonomy" id="2855610"/>
    <lineage>
        <taxon>Bacteria</taxon>
        <taxon>Bacteria division CSSED10-310</taxon>
    </lineage>
</organism>
<sequence length="176" mass="20104">MRKALLLLITLAIFITFAETTVAASFGVGAHFAWYKPKDVEESSVFFGLQSRFRLGSLLALEGSIDYYYEEMEEDYDFIMYPVQVSLMVTLIDIRILRGYVMGGLGWFYWELDGPLQGEEGHEPSYHAGAGVELQLSKHFAFHGDIRYVYFSPDIDIGDWENWSGAWSTIGCTIYF</sequence>
<dbReference type="InterPro" id="IPR011250">
    <property type="entry name" value="OMP/PagP_B-barrel"/>
</dbReference>
<feature type="domain" description="Outer membrane protein beta-barrel" evidence="2">
    <location>
        <begin position="6"/>
        <end position="155"/>
    </location>
</feature>
<evidence type="ECO:0000313" key="3">
    <source>
        <dbReference type="EMBL" id="MFC1851007.1"/>
    </source>
</evidence>
<dbReference type="EMBL" id="JBHPBY010000143">
    <property type="protein sequence ID" value="MFC1851007.1"/>
    <property type="molecule type" value="Genomic_DNA"/>
</dbReference>
<evidence type="ECO:0000259" key="2">
    <source>
        <dbReference type="Pfam" id="PF13505"/>
    </source>
</evidence>
<dbReference type="Proteomes" id="UP001594351">
    <property type="component" value="Unassembled WGS sequence"/>
</dbReference>
<protein>
    <submittedName>
        <fullName evidence="3">Outer membrane beta-barrel protein</fullName>
    </submittedName>
</protein>
<evidence type="ECO:0000256" key="1">
    <source>
        <dbReference type="ARBA" id="ARBA00022729"/>
    </source>
</evidence>
<name>A0ABV6YXU2_UNCC1</name>
<dbReference type="SUPFAM" id="SSF56925">
    <property type="entry name" value="OMPA-like"/>
    <property type="match status" value="1"/>
</dbReference>
<accession>A0ABV6YXU2</accession>
<comment type="caution">
    <text evidence="3">The sequence shown here is derived from an EMBL/GenBank/DDBJ whole genome shotgun (WGS) entry which is preliminary data.</text>
</comment>
<keyword evidence="1" id="KW-0732">Signal</keyword>
<keyword evidence="4" id="KW-1185">Reference proteome</keyword>